<protein>
    <submittedName>
        <fullName evidence="1">Uncharacterized protein</fullName>
    </submittedName>
</protein>
<name>A0A382NAH9_9ZZZZ</name>
<reference evidence="1" key="1">
    <citation type="submission" date="2018-05" db="EMBL/GenBank/DDBJ databases">
        <authorList>
            <person name="Lanie J.A."/>
            <person name="Ng W.-L."/>
            <person name="Kazmierczak K.M."/>
            <person name="Andrzejewski T.M."/>
            <person name="Davidsen T.M."/>
            <person name="Wayne K.J."/>
            <person name="Tettelin H."/>
            <person name="Glass J.I."/>
            <person name="Rusch D."/>
            <person name="Podicherti R."/>
            <person name="Tsui H.-C.T."/>
            <person name="Winkler M.E."/>
        </authorList>
    </citation>
    <scope>NUCLEOTIDE SEQUENCE</scope>
</reference>
<feature type="non-terminal residue" evidence="1">
    <location>
        <position position="1"/>
    </location>
</feature>
<proteinExistence type="predicted"/>
<gene>
    <name evidence="1" type="ORF">METZ01_LOCUS309405</name>
</gene>
<dbReference type="EMBL" id="UINC01098208">
    <property type="protein sequence ID" value="SVC56551.1"/>
    <property type="molecule type" value="Genomic_DNA"/>
</dbReference>
<organism evidence="1">
    <name type="scientific">marine metagenome</name>
    <dbReference type="NCBI Taxonomy" id="408172"/>
    <lineage>
        <taxon>unclassified sequences</taxon>
        <taxon>metagenomes</taxon>
        <taxon>ecological metagenomes</taxon>
    </lineage>
</organism>
<evidence type="ECO:0000313" key="1">
    <source>
        <dbReference type="EMBL" id="SVC56551.1"/>
    </source>
</evidence>
<accession>A0A382NAH9</accession>
<sequence length="33" mass="3316">VQGLVPVAVDGLPYQVDVGATQTEDTASGPFLA</sequence>
<dbReference type="AlphaFoldDB" id="A0A382NAH9"/>